<organism evidence="1 2">
    <name type="scientific">Dreissena polymorpha</name>
    <name type="common">Zebra mussel</name>
    <name type="synonym">Mytilus polymorpha</name>
    <dbReference type="NCBI Taxonomy" id="45954"/>
    <lineage>
        <taxon>Eukaryota</taxon>
        <taxon>Metazoa</taxon>
        <taxon>Spiralia</taxon>
        <taxon>Lophotrochozoa</taxon>
        <taxon>Mollusca</taxon>
        <taxon>Bivalvia</taxon>
        <taxon>Autobranchia</taxon>
        <taxon>Heteroconchia</taxon>
        <taxon>Euheterodonta</taxon>
        <taxon>Imparidentia</taxon>
        <taxon>Neoheterodontei</taxon>
        <taxon>Myida</taxon>
        <taxon>Dreissenoidea</taxon>
        <taxon>Dreissenidae</taxon>
        <taxon>Dreissena</taxon>
    </lineage>
</organism>
<evidence type="ECO:0000313" key="2">
    <source>
        <dbReference type="Proteomes" id="UP000828390"/>
    </source>
</evidence>
<reference evidence="1" key="1">
    <citation type="journal article" date="2019" name="bioRxiv">
        <title>The Genome of the Zebra Mussel, Dreissena polymorpha: A Resource for Invasive Species Research.</title>
        <authorList>
            <person name="McCartney M.A."/>
            <person name="Auch B."/>
            <person name="Kono T."/>
            <person name="Mallez S."/>
            <person name="Zhang Y."/>
            <person name="Obille A."/>
            <person name="Becker A."/>
            <person name="Abrahante J.E."/>
            <person name="Garbe J."/>
            <person name="Badalamenti J.P."/>
            <person name="Herman A."/>
            <person name="Mangelson H."/>
            <person name="Liachko I."/>
            <person name="Sullivan S."/>
            <person name="Sone E.D."/>
            <person name="Koren S."/>
            <person name="Silverstein K.A.T."/>
            <person name="Beckman K.B."/>
            <person name="Gohl D.M."/>
        </authorList>
    </citation>
    <scope>NUCLEOTIDE SEQUENCE</scope>
    <source>
        <strain evidence="1">Duluth1</strain>
        <tissue evidence="1">Whole animal</tissue>
    </source>
</reference>
<sequence length="167" mass="20191">MGPRLTDTQERPENSRRQTNLLVGHARRNIKHRGEDTCKWKEALNKTQGQHFQFQRTAAWWRIRKNAETRLVRLRNESVRKRKRYYEEGCLEMEKSHAQAELDLLLQRQQQEKQLHEIRRRMTKGRDEEEAEIDMNPFNQANQQCLTCLTSQKRARPCQPSEQFRMM</sequence>
<accession>A0A9D4GUV0</accession>
<proteinExistence type="predicted"/>
<dbReference type="Proteomes" id="UP000828390">
    <property type="component" value="Unassembled WGS sequence"/>
</dbReference>
<gene>
    <name evidence="1" type="ORF">DPMN_122113</name>
</gene>
<protein>
    <submittedName>
        <fullName evidence="1">Uncharacterized protein</fullName>
    </submittedName>
</protein>
<evidence type="ECO:0000313" key="1">
    <source>
        <dbReference type="EMBL" id="KAH3820367.1"/>
    </source>
</evidence>
<dbReference type="EMBL" id="JAIWYP010000005">
    <property type="protein sequence ID" value="KAH3820367.1"/>
    <property type="molecule type" value="Genomic_DNA"/>
</dbReference>
<name>A0A9D4GUV0_DREPO</name>
<comment type="caution">
    <text evidence="1">The sequence shown here is derived from an EMBL/GenBank/DDBJ whole genome shotgun (WGS) entry which is preliminary data.</text>
</comment>
<keyword evidence="2" id="KW-1185">Reference proteome</keyword>
<reference evidence="1" key="2">
    <citation type="submission" date="2020-11" db="EMBL/GenBank/DDBJ databases">
        <authorList>
            <person name="McCartney M.A."/>
            <person name="Auch B."/>
            <person name="Kono T."/>
            <person name="Mallez S."/>
            <person name="Becker A."/>
            <person name="Gohl D.M."/>
            <person name="Silverstein K.A.T."/>
            <person name="Koren S."/>
            <person name="Bechman K.B."/>
            <person name="Herman A."/>
            <person name="Abrahante J.E."/>
            <person name="Garbe J."/>
        </authorList>
    </citation>
    <scope>NUCLEOTIDE SEQUENCE</scope>
    <source>
        <strain evidence="1">Duluth1</strain>
        <tissue evidence="1">Whole animal</tissue>
    </source>
</reference>
<dbReference type="AlphaFoldDB" id="A0A9D4GUV0"/>